<keyword evidence="7 11" id="KW-0418">Kinase</keyword>
<dbReference type="Pfam" id="PF00334">
    <property type="entry name" value="NDK"/>
    <property type="match status" value="1"/>
</dbReference>
<dbReference type="EMBL" id="BMZI01000004">
    <property type="protein sequence ID" value="GHB22647.1"/>
    <property type="molecule type" value="Genomic_DNA"/>
</dbReference>
<evidence type="ECO:0000256" key="12">
    <source>
        <dbReference type="PROSITE-ProRule" id="PRU00706"/>
    </source>
</evidence>
<dbReference type="Proteomes" id="UP000646745">
    <property type="component" value="Unassembled WGS sequence"/>
</dbReference>
<dbReference type="GO" id="GO:0016301">
    <property type="term" value="F:kinase activity"/>
    <property type="evidence" value="ECO:0007669"/>
    <property type="project" value="UniProtKB-KW"/>
</dbReference>
<evidence type="ECO:0000259" key="15">
    <source>
        <dbReference type="SMART" id="SM00562"/>
    </source>
</evidence>
<reference evidence="17" key="1">
    <citation type="journal article" date="2019" name="Int. J. Syst. Evol. Microbiol.">
        <title>The Global Catalogue of Microorganisms (GCM) 10K type strain sequencing project: providing services to taxonomists for standard genome sequencing and annotation.</title>
        <authorList>
            <consortium name="The Broad Institute Genomics Platform"/>
            <consortium name="The Broad Institute Genome Sequencing Center for Infectious Disease"/>
            <person name="Wu L."/>
            <person name="Ma J."/>
        </authorList>
    </citation>
    <scope>NUCLEOTIDE SEQUENCE [LARGE SCALE GENOMIC DNA]</scope>
    <source>
        <strain evidence="17">KCTC 32998</strain>
    </source>
</reference>
<dbReference type="CDD" id="cd04413">
    <property type="entry name" value="NDPk_I"/>
    <property type="match status" value="1"/>
</dbReference>
<feature type="binding site" evidence="11 12">
    <location>
        <position position="104"/>
    </location>
    <ligand>
        <name>ATP</name>
        <dbReference type="ChEBI" id="CHEBI:30616"/>
    </ligand>
</feature>
<comment type="catalytic activity">
    <reaction evidence="11">
        <text>a ribonucleoside 5'-diphosphate + ATP = a ribonucleoside 5'-triphosphate + ADP</text>
        <dbReference type="Rhea" id="RHEA:18113"/>
        <dbReference type="ChEBI" id="CHEBI:30616"/>
        <dbReference type="ChEBI" id="CHEBI:57930"/>
        <dbReference type="ChEBI" id="CHEBI:61557"/>
        <dbReference type="ChEBI" id="CHEBI:456216"/>
        <dbReference type="EC" id="2.7.4.6"/>
    </reaction>
</comment>
<feature type="binding site" evidence="11 12">
    <location>
        <position position="11"/>
    </location>
    <ligand>
        <name>ATP</name>
        <dbReference type="ChEBI" id="CHEBI:30616"/>
    </ligand>
</feature>
<feature type="binding site" evidence="11 12">
    <location>
        <position position="93"/>
    </location>
    <ligand>
        <name>ATP</name>
        <dbReference type="ChEBI" id="CHEBI:30616"/>
    </ligand>
</feature>
<comment type="subcellular location">
    <subcellularLocation>
        <location evidence="11">Cytoplasm</location>
    </subcellularLocation>
</comment>
<dbReference type="SUPFAM" id="SSF54919">
    <property type="entry name" value="Nucleoside diphosphate kinase, NDK"/>
    <property type="match status" value="1"/>
</dbReference>
<dbReference type="Gene3D" id="3.30.70.141">
    <property type="entry name" value="Nucleoside diphosphate kinase-like domain"/>
    <property type="match status" value="1"/>
</dbReference>
<dbReference type="PANTHER" id="PTHR46161:SF3">
    <property type="entry name" value="NUCLEOSIDE DIPHOSPHATE KINASE DDB_G0292928-RELATED"/>
    <property type="match status" value="1"/>
</dbReference>
<keyword evidence="2 11" id="KW-0963">Cytoplasm</keyword>
<dbReference type="InterPro" id="IPR023005">
    <property type="entry name" value="Nucleoside_diP_kinase_AS"/>
</dbReference>
<dbReference type="PANTHER" id="PTHR46161">
    <property type="entry name" value="NUCLEOSIDE DIPHOSPHATE KINASE"/>
    <property type="match status" value="1"/>
</dbReference>
<keyword evidence="6 11" id="KW-0547">Nucleotide-binding</keyword>
<dbReference type="PROSITE" id="PS51374">
    <property type="entry name" value="NDPK_LIKE"/>
    <property type="match status" value="1"/>
</dbReference>
<feature type="active site" description="Pros-phosphohistidine intermediate" evidence="11 12">
    <location>
        <position position="117"/>
    </location>
</feature>
<feature type="binding site" evidence="11 12">
    <location>
        <position position="114"/>
    </location>
    <ligand>
        <name>ATP</name>
        <dbReference type="ChEBI" id="CHEBI:30616"/>
    </ligand>
</feature>
<evidence type="ECO:0000256" key="10">
    <source>
        <dbReference type="ARBA" id="ARBA00023080"/>
    </source>
</evidence>
<evidence type="ECO:0000256" key="3">
    <source>
        <dbReference type="ARBA" id="ARBA00022553"/>
    </source>
</evidence>
<dbReference type="InterPro" id="IPR001564">
    <property type="entry name" value="Nucleoside_diP_kinase"/>
</dbReference>
<feature type="domain" description="Nucleoside diphosphate kinase-like" evidence="15">
    <location>
        <begin position="3"/>
        <end position="140"/>
    </location>
</feature>
<evidence type="ECO:0000256" key="4">
    <source>
        <dbReference type="ARBA" id="ARBA00022679"/>
    </source>
</evidence>
<evidence type="ECO:0000256" key="2">
    <source>
        <dbReference type="ARBA" id="ARBA00022490"/>
    </source>
</evidence>
<evidence type="ECO:0000256" key="14">
    <source>
        <dbReference type="RuleBase" id="RU004013"/>
    </source>
</evidence>
<dbReference type="InterPro" id="IPR036850">
    <property type="entry name" value="NDK-like_dom_sf"/>
</dbReference>
<dbReference type="HAMAP" id="MF_00451">
    <property type="entry name" value="NDP_kinase"/>
    <property type="match status" value="1"/>
</dbReference>
<dbReference type="EC" id="2.7.4.6" evidence="11 14"/>
<dbReference type="PROSITE" id="PS00469">
    <property type="entry name" value="NDPK"/>
    <property type="match status" value="1"/>
</dbReference>
<comment type="similarity">
    <text evidence="1 11 12 13">Belongs to the NDK family.</text>
</comment>
<dbReference type="PRINTS" id="PR01243">
    <property type="entry name" value="NUCDPKINASE"/>
</dbReference>
<keyword evidence="10 11" id="KW-0546">Nucleotide metabolism</keyword>
<keyword evidence="4 11" id="KW-0808">Transferase</keyword>
<gene>
    <name evidence="11 16" type="primary">ndk</name>
    <name evidence="16" type="ORF">GCM10009038_22030</name>
</gene>
<keyword evidence="8 11" id="KW-0067">ATP-binding</keyword>
<sequence>MATERTLSIIKPDAVAKNVIGDIYSRFEKAGLQIVAAKMLHLSKAQAEGFYAEHAERGFFNDLVAFMTSGPVMVQVLEGEGAIAKNRELMGATNPKEAAPGTIRADFATSIDANAAHGSDAPESAAREVSYFFSDDEICPRG</sequence>
<accession>A0ABQ3E1F3</accession>
<feature type="binding site" evidence="11 12">
    <location>
        <position position="87"/>
    </location>
    <ligand>
        <name>ATP</name>
        <dbReference type="ChEBI" id="CHEBI:30616"/>
    </ligand>
</feature>
<evidence type="ECO:0000256" key="13">
    <source>
        <dbReference type="RuleBase" id="RU004011"/>
    </source>
</evidence>
<comment type="caution">
    <text evidence="16">The sequence shown here is derived from an EMBL/GenBank/DDBJ whole genome shotgun (WGS) entry which is preliminary data.</text>
</comment>
<keyword evidence="5 11" id="KW-0479">Metal-binding</keyword>
<dbReference type="RefSeq" id="WP_189444721.1">
    <property type="nucleotide sequence ID" value="NZ_BMZI01000004.1"/>
</dbReference>
<comment type="cofactor">
    <cofactor evidence="11">
        <name>Mg(2+)</name>
        <dbReference type="ChEBI" id="CHEBI:18420"/>
    </cofactor>
</comment>
<keyword evidence="3 11" id="KW-0597">Phosphoprotein</keyword>
<evidence type="ECO:0000256" key="7">
    <source>
        <dbReference type="ARBA" id="ARBA00022777"/>
    </source>
</evidence>
<feature type="binding site" evidence="11 12">
    <location>
        <position position="59"/>
    </location>
    <ligand>
        <name>ATP</name>
        <dbReference type="ChEBI" id="CHEBI:30616"/>
    </ligand>
</feature>
<evidence type="ECO:0000313" key="16">
    <source>
        <dbReference type="EMBL" id="GHB22647.1"/>
    </source>
</evidence>
<dbReference type="NCBIfam" id="NF001908">
    <property type="entry name" value="PRK00668.1"/>
    <property type="match status" value="1"/>
</dbReference>
<proteinExistence type="inferred from homology"/>
<comment type="function">
    <text evidence="11">Major role in the synthesis of nucleoside triphosphates other than ATP. The ATP gamma phosphate is transferred to the NDP beta phosphate via a ping-pong mechanism, using a phosphorylated active-site intermediate.</text>
</comment>
<evidence type="ECO:0000313" key="17">
    <source>
        <dbReference type="Proteomes" id="UP000646745"/>
    </source>
</evidence>
<evidence type="ECO:0000256" key="11">
    <source>
        <dbReference type="HAMAP-Rule" id="MF_00451"/>
    </source>
</evidence>
<keyword evidence="17" id="KW-1185">Reference proteome</keyword>
<evidence type="ECO:0000256" key="9">
    <source>
        <dbReference type="ARBA" id="ARBA00022842"/>
    </source>
</evidence>
<comment type="catalytic activity">
    <reaction evidence="11 14">
        <text>a 2'-deoxyribonucleoside 5'-diphosphate + ATP = a 2'-deoxyribonucleoside 5'-triphosphate + ADP</text>
        <dbReference type="Rhea" id="RHEA:44640"/>
        <dbReference type="ChEBI" id="CHEBI:30616"/>
        <dbReference type="ChEBI" id="CHEBI:61560"/>
        <dbReference type="ChEBI" id="CHEBI:73316"/>
        <dbReference type="ChEBI" id="CHEBI:456216"/>
        <dbReference type="EC" id="2.7.4.6"/>
    </reaction>
</comment>
<evidence type="ECO:0000256" key="1">
    <source>
        <dbReference type="ARBA" id="ARBA00008142"/>
    </source>
</evidence>
<dbReference type="InterPro" id="IPR034907">
    <property type="entry name" value="NDK-like_dom"/>
</dbReference>
<name>A0ABQ3E1F3_9GAMM</name>
<protein>
    <recommendedName>
        <fullName evidence="11 14">Nucleoside diphosphate kinase</fullName>
        <shortName evidence="11">NDK</shortName>
        <shortName evidence="11">NDP kinase</shortName>
        <ecNumber evidence="11 14">2.7.4.6</ecNumber>
    </recommendedName>
    <alternativeName>
        <fullName evidence="11">Nucleoside-2-P kinase</fullName>
    </alternativeName>
</protein>
<dbReference type="SMART" id="SM00562">
    <property type="entry name" value="NDK"/>
    <property type="match status" value="1"/>
</dbReference>
<evidence type="ECO:0000256" key="8">
    <source>
        <dbReference type="ARBA" id="ARBA00022840"/>
    </source>
</evidence>
<comment type="subunit">
    <text evidence="11">Homotetramer.</text>
</comment>
<evidence type="ECO:0000256" key="5">
    <source>
        <dbReference type="ARBA" id="ARBA00022723"/>
    </source>
</evidence>
<evidence type="ECO:0000256" key="6">
    <source>
        <dbReference type="ARBA" id="ARBA00022741"/>
    </source>
</evidence>
<keyword evidence="9 11" id="KW-0460">Magnesium</keyword>
<organism evidence="16 17">
    <name type="scientific">Salinicola rhizosphaerae</name>
    <dbReference type="NCBI Taxonomy" id="1443141"/>
    <lineage>
        <taxon>Bacteria</taxon>
        <taxon>Pseudomonadati</taxon>
        <taxon>Pseudomonadota</taxon>
        <taxon>Gammaproteobacteria</taxon>
        <taxon>Oceanospirillales</taxon>
        <taxon>Halomonadaceae</taxon>
        <taxon>Salinicola</taxon>
    </lineage>
</organism>